<dbReference type="InterPro" id="IPR038330">
    <property type="entry name" value="TspO/MBR-related_sf"/>
</dbReference>
<comment type="similarity">
    <text evidence="2">Belongs to the TspO/BZRP family.</text>
</comment>
<dbReference type="PATRIC" id="fig|1618331.3.peg.624"/>
<proteinExistence type="inferred from homology"/>
<evidence type="ECO:0000256" key="4">
    <source>
        <dbReference type="ARBA" id="ARBA00022989"/>
    </source>
</evidence>
<dbReference type="GO" id="GO:0016020">
    <property type="term" value="C:membrane"/>
    <property type="evidence" value="ECO:0007669"/>
    <property type="project" value="UniProtKB-SubCell"/>
</dbReference>
<protein>
    <submittedName>
        <fullName evidence="7">TspO and MBR like protein</fullName>
    </submittedName>
</protein>
<keyword evidence="3 6" id="KW-0812">Transmembrane</keyword>
<evidence type="ECO:0000256" key="5">
    <source>
        <dbReference type="ARBA" id="ARBA00023136"/>
    </source>
</evidence>
<feature type="transmembrane region" description="Helical" evidence="6">
    <location>
        <begin position="49"/>
        <end position="70"/>
    </location>
</feature>
<evidence type="ECO:0000313" key="8">
    <source>
        <dbReference type="Proteomes" id="UP000034508"/>
    </source>
</evidence>
<dbReference type="PIRSF" id="PIRSF005859">
    <property type="entry name" value="PBR"/>
    <property type="match status" value="1"/>
</dbReference>
<feature type="transmembrane region" description="Helical" evidence="6">
    <location>
        <begin position="76"/>
        <end position="98"/>
    </location>
</feature>
<comment type="subcellular location">
    <subcellularLocation>
        <location evidence="1">Membrane</location>
        <topology evidence="1">Multi-pass membrane protein</topology>
    </subcellularLocation>
</comment>
<dbReference type="EMBL" id="LBSM01000011">
    <property type="protein sequence ID" value="KKQ18029.1"/>
    <property type="molecule type" value="Genomic_DNA"/>
</dbReference>
<sequence length="131" mass="15688">MNTYNQYLDYKKPPLSPPAYLFGIVWPILYALIIISYGFIFYKAFKNEISWKLTIPFIINLIANVTYTYIQFRLKNYTLATIDILIVLATIIITMILTWSRYRWVFYMQIPYLIWVTFATYLQIAVTILNR</sequence>
<keyword evidence="5 6" id="KW-0472">Membrane</keyword>
<dbReference type="FunFam" id="1.20.1260.100:FF:000001">
    <property type="entry name" value="translocator protein 2"/>
    <property type="match status" value="1"/>
</dbReference>
<evidence type="ECO:0000256" key="1">
    <source>
        <dbReference type="ARBA" id="ARBA00004141"/>
    </source>
</evidence>
<reference evidence="7 8" key="1">
    <citation type="journal article" date="2015" name="Nature">
        <title>rRNA introns, odd ribosomes, and small enigmatic genomes across a large radiation of phyla.</title>
        <authorList>
            <person name="Brown C.T."/>
            <person name="Hug L.A."/>
            <person name="Thomas B.C."/>
            <person name="Sharon I."/>
            <person name="Castelle C.J."/>
            <person name="Singh A."/>
            <person name="Wilkins M.J."/>
            <person name="Williams K.H."/>
            <person name="Banfield J.F."/>
        </authorList>
    </citation>
    <scope>NUCLEOTIDE SEQUENCE [LARGE SCALE GENOMIC DNA]</scope>
</reference>
<dbReference type="PANTHER" id="PTHR10057:SF0">
    <property type="entry name" value="TRANSLOCATOR PROTEIN"/>
    <property type="match status" value="1"/>
</dbReference>
<dbReference type="GO" id="GO:0033013">
    <property type="term" value="P:tetrapyrrole metabolic process"/>
    <property type="evidence" value="ECO:0007669"/>
    <property type="project" value="UniProtKB-ARBA"/>
</dbReference>
<accession>A0A0G0I182</accession>
<keyword evidence="4 6" id="KW-1133">Transmembrane helix</keyword>
<evidence type="ECO:0000313" key="7">
    <source>
        <dbReference type="EMBL" id="KKQ18029.1"/>
    </source>
</evidence>
<organism evidence="7 8">
    <name type="scientific">Berkelbacteria bacterium GW2011_GWA1_36_9</name>
    <dbReference type="NCBI Taxonomy" id="1618331"/>
    <lineage>
        <taxon>Bacteria</taxon>
        <taxon>Candidatus Berkelbacteria</taxon>
    </lineage>
</organism>
<comment type="caution">
    <text evidence="7">The sequence shown here is derived from an EMBL/GenBank/DDBJ whole genome shotgun (WGS) entry which is preliminary data.</text>
</comment>
<dbReference type="PANTHER" id="PTHR10057">
    <property type="entry name" value="PERIPHERAL-TYPE BENZODIAZEPINE RECEPTOR"/>
    <property type="match status" value="1"/>
</dbReference>
<dbReference type="InterPro" id="IPR004307">
    <property type="entry name" value="TspO_MBR"/>
</dbReference>
<name>A0A0G0I182_9BACT</name>
<evidence type="ECO:0000256" key="6">
    <source>
        <dbReference type="SAM" id="Phobius"/>
    </source>
</evidence>
<dbReference type="Gene3D" id="1.20.1260.100">
    <property type="entry name" value="TspO/MBR protein"/>
    <property type="match status" value="1"/>
</dbReference>
<dbReference type="Proteomes" id="UP000034508">
    <property type="component" value="Unassembled WGS sequence"/>
</dbReference>
<feature type="transmembrane region" description="Helical" evidence="6">
    <location>
        <begin position="20"/>
        <end position="42"/>
    </location>
</feature>
<evidence type="ECO:0000256" key="2">
    <source>
        <dbReference type="ARBA" id="ARBA00007524"/>
    </source>
</evidence>
<dbReference type="CDD" id="cd15904">
    <property type="entry name" value="TSPO_MBR"/>
    <property type="match status" value="1"/>
</dbReference>
<dbReference type="AlphaFoldDB" id="A0A0G0I182"/>
<feature type="transmembrane region" description="Helical" evidence="6">
    <location>
        <begin position="110"/>
        <end position="129"/>
    </location>
</feature>
<dbReference type="Pfam" id="PF03073">
    <property type="entry name" value="TspO_MBR"/>
    <property type="match status" value="1"/>
</dbReference>
<evidence type="ECO:0000256" key="3">
    <source>
        <dbReference type="ARBA" id="ARBA00022692"/>
    </source>
</evidence>
<gene>
    <name evidence="7" type="ORF">US31_C0011G0011</name>
</gene>